<organism evidence="2 3">
    <name type="scientific">Mycena sanguinolenta</name>
    <dbReference type="NCBI Taxonomy" id="230812"/>
    <lineage>
        <taxon>Eukaryota</taxon>
        <taxon>Fungi</taxon>
        <taxon>Dikarya</taxon>
        <taxon>Basidiomycota</taxon>
        <taxon>Agaricomycotina</taxon>
        <taxon>Agaricomycetes</taxon>
        <taxon>Agaricomycetidae</taxon>
        <taxon>Agaricales</taxon>
        <taxon>Marasmiineae</taxon>
        <taxon>Mycenaceae</taxon>
        <taxon>Mycena</taxon>
    </lineage>
</organism>
<evidence type="ECO:0000313" key="3">
    <source>
        <dbReference type="Proteomes" id="UP000623467"/>
    </source>
</evidence>
<keyword evidence="3" id="KW-1185">Reference proteome</keyword>
<gene>
    <name evidence="2" type="ORF">MSAN_00725900</name>
</gene>
<comment type="caution">
    <text evidence="2">The sequence shown here is derived from an EMBL/GenBank/DDBJ whole genome shotgun (WGS) entry which is preliminary data.</text>
</comment>
<protein>
    <submittedName>
        <fullName evidence="2">RanBD1 domain-containing protein</fullName>
    </submittedName>
</protein>
<dbReference type="EMBL" id="JACAZH010000004">
    <property type="protein sequence ID" value="KAF7370920.1"/>
    <property type="molecule type" value="Genomic_DNA"/>
</dbReference>
<feature type="region of interest" description="Disordered" evidence="1">
    <location>
        <begin position="51"/>
        <end position="160"/>
    </location>
</feature>
<dbReference type="Proteomes" id="UP000623467">
    <property type="component" value="Unassembled WGS sequence"/>
</dbReference>
<evidence type="ECO:0000256" key="1">
    <source>
        <dbReference type="SAM" id="MobiDB-lite"/>
    </source>
</evidence>
<proteinExistence type="predicted"/>
<reference evidence="2" key="1">
    <citation type="submission" date="2020-05" db="EMBL/GenBank/DDBJ databases">
        <title>Mycena genomes resolve the evolution of fungal bioluminescence.</title>
        <authorList>
            <person name="Tsai I.J."/>
        </authorList>
    </citation>
    <scope>NUCLEOTIDE SEQUENCE</scope>
    <source>
        <strain evidence="2">160909Yilan</strain>
    </source>
</reference>
<feature type="compositionally biased region" description="Basic and acidic residues" evidence="1">
    <location>
        <begin position="88"/>
        <end position="106"/>
    </location>
</feature>
<dbReference type="OrthoDB" id="2357150at2759"/>
<sequence length="223" mass="24568">MLPVADSLNFVVCGFATLAATVGYAYARKTRPLPSRGVPQPHNWAMTSPVLAKHNSLKRKRNHEQEEALTDPEMGYPHNLSSIYPNKRRSDSVSDEDSTKDTKEMNVEPSNATVPPPTTEPASSESNGIEGGSNPEASKLDEPVLPEEPKPAVIKSPEPPKIFDRSTALCISNRISQNPSTHHTLYFHPYNISGIRNFRRIVIAVFQQQLGRWEADLGKPGCG</sequence>
<feature type="compositionally biased region" description="Basic and acidic residues" evidence="1">
    <location>
        <begin position="138"/>
        <end position="150"/>
    </location>
</feature>
<evidence type="ECO:0000313" key="2">
    <source>
        <dbReference type="EMBL" id="KAF7370920.1"/>
    </source>
</evidence>
<feature type="compositionally biased region" description="Low complexity" evidence="1">
    <location>
        <begin position="120"/>
        <end position="134"/>
    </location>
</feature>
<dbReference type="AlphaFoldDB" id="A0A8H6Z1J5"/>
<accession>A0A8H6Z1J5</accession>
<name>A0A8H6Z1J5_9AGAR</name>